<organism evidence="3 4">
    <name type="scientific">Prunus dulcis</name>
    <name type="common">Almond</name>
    <name type="synonym">Amygdalus dulcis</name>
    <dbReference type="NCBI Taxonomy" id="3755"/>
    <lineage>
        <taxon>Eukaryota</taxon>
        <taxon>Viridiplantae</taxon>
        <taxon>Streptophyta</taxon>
        <taxon>Embryophyta</taxon>
        <taxon>Tracheophyta</taxon>
        <taxon>Spermatophyta</taxon>
        <taxon>Magnoliopsida</taxon>
        <taxon>eudicotyledons</taxon>
        <taxon>Gunneridae</taxon>
        <taxon>Pentapetalae</taxon>
        <taxon>rosids</taxon>
        <taxon>fabids</taxon>
        <taxon>Rosales</taxon>
        <taxon>Rosaceae</taxon>
        <taxon>Amygdaloideae</taxon>
        <taxon>Amygdaleae</taxon>
        <taxon>Prunus</taxon>
    </lineage>
</organism>
<dbReference type="Pfam" id="PF05641">
    <property type="entry name" value="Agenet"/>
    <property type="match status" value="1"/>
</dbReference>
<evidence type="ECO:0000313" key="3">
    <source>
        <dbReference type="EMBL" id="KAI5323310.1"/>
    </source>
</evidence>
<gene>
    <name evidence="3" type="ORF">L3X38_032382</name>
</gene>
<keyword evidence="4" id="KW-1185">Reference proteome</keyword>
<sequence length="79" mass="8937">MVKRRQAHLSKDSKVEVCSNEERYRDPWFSATILDPEPSDPATNNKRNNLGNSSKALAQYDNLWLLLTILTSTSSQPTS</sequence>
<feature type="compositionally biased region" description="Polar residues" evidence="1">
    <location>
        <begin position="41"/>
        <end position="52"/>
    </location>
</feature>
<evidence type="ECO:0000313" key="4">
    <source>
        <dbReference type="Proteomes" id="UP001054821"/>
    </source>
</evidence>
<accession>A0AAD4VE03</accession>
<reference evidence="3 4" key="1">
    <citation type="journal article" date="2022" name="G3 (Bethesda)">
        <title>Whole-genome sequence and methylome profiling of the almond [Prunus dulcis (Mill.) D.A. Webb] cultivar 'Nonpareil'.</title>
        <authorList>
            <person name="D'Amico-Willman K.M."/>
            <person name="Ouma W.Z."/>
            <person name="Meulia T."/>
            <person name="Sideli G.M."/>
            <person name="Gradziel T.M."/>
            <person name="Fresnedo-Ramirez J."/>
        </authorList>
    </citation>
    <scope>NUCLEOTIDE SEQUENCE [LARGE SCALE GENOMIC DNA]</scope>
    <source>
        <strain evidence="3">Clone GOH B32 T37-40</strain>
    </source>
</reference>
<feature type="domain" description="Agenet-like" evidence="2">
    <location>
        <begin position="13"/>
        <end position="36"/>
    </location>
</feature>
<dbReference type="Proteomes" id="UP001054821">
    <property type="component" value="Chromosome 6"/>
</dbReference>
<feature type="region of interest" description="Disordered" evidence="1">
    <location>
        <begin position="31"/>
        <end position="52"/>
    </location>
</feature>
<name>A0AAD4VE03_PRUDU</name>
<protein>
    <recommendedName>
        <fullName evidence="2">Agenet-like domain-containing protein</fullName>
    </recommendedName>
</protein>
<proteinExistence type="predicted"/>
<evidence type="ECO:0000256" key="1">
    <source>
        <dbReference type="SAM" id="MobiDB-lite"/>
    </source>
</evidence>
<dbReference type="EMBL" id="JAJFAZ020000006">
    <property type="protein sequence ID" value="KAI5323310.1"/>
    <property type="molecule type" value="Genomic_DNA"/>
</dbReference>
<comment type="caution">
    <text evidence="3">The sequence shown here is derived from an EMBL/GenBank/DDBJ whole genome shotgun (WGS) entry which is preliminary data.</text>
</comment>
<dbReference type="InterPro" id="IPR008395">
    <property type="entry name" value="Agenet-like_dom"/>
</dbReference>
<evidence type="ECO:0000259" key="2">
    <source>
        <dbReference type="Pfam" id="PF05641"/>
    </source>
</evidence>
<dbReference type="AlphaFoldDB" id="A0AAD4VE03"/>